<reference evidence="2" key="1">
    <citation type="journal article" date="2019" name="Int. J. Syst. Evol. Microbiol.">
        <title>The Global Catalogue of Microorganisms (GCM) 10K type strain sequencing project: providing services to taxonomists for standard genome sequencing and annotation.</title>
        <authorList>
            <consortium name="The Broad Institute Genomics Platform"/>
            <consortium name="The Broad Institute Genome Sequencing Center for Infectious Disease"/>
            <person name="Wu L."/>
            <person name="Ma J."/>
        </authorList>
    </citation>
    <scope>NUCLEOTIDE SEQUENCE [LARGE SCALE GENOMIC DNA]</scope>
    <source>
        <strain evidence="2">JCM 17555</strain>
    </source>
</reference>
<keyword evidence="2" id="KW-1185">Reference proteome</keyword>
<organism evidence="1 2">
    <name type="scientific">Allohahella marinimesophila</name>
    <dbReference type="NCBI Taxonomy" id="1054972"/>
    <lineage>
        <taxon>Bacteria</taxon>
        <taxon>Pseudomonadati</taxon>
        <taxon>Pseudomonadota</taxon>
        <taxon>Gammaproteobacteria</taxon>
        <taxon>Oceanospirillales</taxon>
        <taxon>Hahellaceae</taxon>
        <taxon>Allohahella</taxon>
    </lineage>
</organism>
<evidence type="ECO:0000313" key="2">
    <source>
        <dbReference type="Proteomes" id="UP001501337"/>
    </source>
</evidence>
<comment type="caution">
    <text evidence="1">The sequence shown here is derived from an EMBL/GenBank/DDBJ whole genome shotgun (WGS) entry which is preliminary data.</text>
</comment>
<dbReference type="Pfam" id="PF11071">
    <property type="entry name" value="Nuc_deoxyri_tr3"/>
    <property type="match status" value="1"/>
</dbReference>
<dbReference type="EMBL" id="BAABBO010000007">
    <property type="protein sequence ID" value="GAA3957095.1"/>
    <property type="molecule type" value="Genomic_DNA"/>
</dbReference>
<protein>
    <submittedName>
        <fullName evidence="1">YtoQ family protein</fullName>
    </submittedName>
</protein>
<dbReference type="InterPro" id="IPR019884">
    <property type="entry name" value="YtoQ_family_protein"/>
</dbReference>
<evidence type="ECO:0000313" key="1">
    <source>
        <dbReference type="EMBL" id="GAA3957095.1"/>
    </source>
</evidence>
<sequence>MQWTVYLSGEIHTDWRQQLMNGCEARNLPVSFTSAVTDHEASDSAGDVLGKAENQFWRDHRSAKVNAIRIRTLISNCDLAVVRFGEQYKQWNAAFDAGFCAALDVPYITLHDESIVHPLKEVDAAAMAWATTPEQVVEILEYVTSQQ</sequence>
<gene>
    <name evidence="1" type="ORF">GCM10022278_14580</name>
</gene>
<accession>A0ABP7NZD9</accession>
<dbReference type="NCBIfam" id="TIGR03646">
    <property type="entry name" value="YtoQ_fam"/>
    <property type="match status" value="1"/>
</dbReference>
<dbReference type="Proteomes" id="UP001501337">
    <property type="component" value="Unassembled WGS sequence"/>
</dbReference>
<proteinExistence type="predicted"/>
<name>A0ABP7NZD9_9GAMM</name>
<dbReference type="RefSeq" id="WP_344804809.1">
    <property type="nucleotide sequence ID" value="NZ_BAABBO010000007.1"/>
</dbReference>